<dbReference type="Proteomes" id="UP000013063">
    <property type="component" value="Unassembled WGS sequence"/>
</dbReference>
<dbReference type="eggNOG" id="COG4944">
    <property type="taxonomic scope" value="Bacteria"/>
</dbReference>
<evidence type="ECO:0008006" key="4">
    <source>
        <dbReference type="Google" id="ProtNLM"/>
    </source>
</evidence>
<keyword evidence="1" id="KW-0472">Membrane</keyword>
<feature type="transmembrane region" description="Helical" evidence="1">
    <location>
        <begin position="126"/>
        <end position="149"/>
    </location>
</feature>
<organism evidence="2 3">
    <name type="scientific">Caulobacter vibrioides OR37</name>
    <dbReference type="NCBI Taxonomy" id="1292034"/>
    <lineage>
        <taxon>Bacteria</taxon>
        <taxon>Pseudomonadati</taxon>
        <taxon>Pseudomonadota</taxon>
        <taxon>Alphaproteobacteria</taxon>
        <taxon>Caulobacterales</taxon>
        <taxon>Caulobacteraceae</taxon>
        <taxon>Caulobacter</taxon>
    </lineage>
</organism>
<dbReference type="Pfam" id="PF06532">
    <property type="entry name" value="NrsF"/>
    <property type="match status" value="1"/>
</dbReference>
<evidence type="ECO:0000313" key="2">
    <source>
        <dbReference type="EMBL" id="ENZ83138.1"/>
    </source>
</evidence>
<feature type="transmembrane region" description="Helical" evidence="1">
    <location>
        <begin position="92"/>
        <end position="114"/>
    </location>
</feature>
<comment type="caution">
    <text evidence="2">The sequence shown here is derived from an EMBL/GenBank/DDBJ whole genome shotgun (WGS) entry which is preliminary data.</text>
</comment>
<proteinExistence type="predicted"/>
<keyword evidence="1" id="KW-1133">Transmembrane helix</keyword>
<dbReference type="RefSeq" id="WP_004616298.1">
    <property type="nucleotide sequence ID" value="NZ_APMP01000003.1"/>
</dbReference>
<dbReference type="PATRIC" id="fig|1292034.3.peg.905"/>
<feature type="transmembrane region" description="Helical" evidence="1">
    <location>
        <begin position="62"/>
        <end position="85"/>
    </location>
</feature>
<feature type="transmembrane region" description="Helical" evidence="1">
    <location>
        <begin position="161"/>
        <end position="181"/>
    </location>
</feature>
<accession>R0ECG1</accession>
<gene>
    <name evidence="2" type="ORF">OR37_00913</name>
</gene>
<protein>
    <recommendedName>
        <fullName evidence="4">DUF1109 domain-containing protein</fullName>
    </recommendedName>
</protein>
<reference evidence="2 3" key="1">
    <citation type="journal article" date="2013" name="Genome Announc.">
        <title>Draft Genome Sequence for Caulobacter sp. Strain OR37, a Bacterium Tolerant to Heavy Metals.</title>
        <authorList>
            <person name="Utturkar S.M."/>
            <person name="Bollmann A."/>
            <person name="Brzoska R.M."/>
            <person name="Klingeman D.M."/>
            <person name="Epstein S.E."/>
            <person name="Palumbo A.V."/>
            <person name="Brown S.D."/>
        </authorList>
    </citation>
    <scope>NUCLEOTIDE SEQUENCE [LARGE SCALE GENOMIC DNA]</scope>
    <source>
        <strain evidence="2 3">OR37</strain>
    </source>
</reference>
<dbReference type="STRING" id="1292034.OR37_00913"/>
<evidence type="ECO:0000313" key="3">
    <source>
        <dbReference type="Proteomes" id="UP000013063"/>
    </source>
</evidence>
<dbReference type="InterPro" id="IPR009495">
    <property type="entry name" value="NrsF"/>
</dbReference>
<name>R0ECG1_CAUVI</name>
<feature type="transmembrane region" description="Helical" evidence="1">
    <location>
        <begin position="193"/>
        <end position="213"/>
    </location>
</feature>
<keyword evidence="1" id="KW-0812">Transmembrane</keyword>
<dbReference type="AlphaFoldDB" id="R0ECG1"/>
<feature type="transmembrane region" description="Helical" evidence="1">
    <location>
        <begin position="29"/>
        <end position="50"/>
    </location>
</feature>
<dbReference type="EMBL" id="APMP01000003">
    <property type="protein sequence ID" value="ENZ83138.1"/>
    <property type="molecule type" value="Genomic_DNA"/>
</dbReference>
<keyword evidence="3" id="KW-1185">Reference proteome</keyword>
<evidence type="ECO:0000256" key="1">
    <source>
        <dbReference type="SAM" id="Phobius"/>
    </source>
</evidence>
<sequence precursor="true">MTSKETAVSAAVSPWGASIWSSATLPWRLAEVGAAGALAGILMVLAWFGLRPDLGMAVQHASFWIKAIYPVCVAVCGLIGATALARGRTGGGAAVAAAAAPACAMLLAAAIQALAARRLGLLVQPWSEGATCLGDILVIAAPMLTLVLVGLRDVDLERPALTGLACGLFCGGIAGAVDILHCGRTTFAFVGPWFTLALLITGALGAGAVSLLARRRPLAPE</sequence>